<dbReference type="GO" id="GO:0051117">
    <property type="term" value="F:ATPase binding"/>
    <property type="evidence" value="ECO:0007669"/>
    <property type="project" value="TreeGrafter"/>
</dbReference>
<dbReference type="GO" id="GO:0004252">
    <property type="term" value="F:serine-type endopeptidase activity"/>
    <property type="evidence" value="ECO:0007669"/>
    <property type="project" value="InterPro"/>
</dbReference>
<dbReference type="NCBIfam" id="NF045542">
    <property type="entry name" value="Clp_rel_HeadMat"/>
    <property type="match status" value="1"/>
</dbReference>
<dbReference type="PANTHER" id="PTHR10381:SF70">
    <property type="entry name" value="ATP-DEPENDENT CLP PROTEASE PROTEOLYTIC SUBUNIT"/>
    <property type="match status" value="1"/>
</dbReference>
<dbReference type="Pfam" id="PF00574">
    <property type="entry name" value="CLP_protease"/>
    <property type="match status" value="1"/>
</dbReference>
<dbReference type="GO" id="GO:0004176">
    <property type="term" value="F:ATP-dependent peptidase activity"/>
    <property type="evidence" value="ECO:0007669"/>
    <property type="project" value="InterPro"/>
</dbReference>
<keyword evidence="4" id="KW-0378">Hydrolase</keyword>
<reference evidence="7 8" key="1">
    <citation type="submission" date="2017-03" db="EMBL/GenBank/DDBJ databases">
        <title>Phylogenomics and comparative genomics of Lactobacillus salivarius, a mammalian gut commensal.</title>
        <authorList>
            <person name="Harris H.M."/>
        </authorList>
    </citation>
    <scope>NUCLEOTIDE SEQUENCE [LARGE SCALE GENOMIC DNA]</scope>
    <source>
        <strain evidence="7 8">LMG 14477</strain>
    </source>
</reference>
<dbReference type="PANTHER" id="PTHR10381">
    <property type="entry name" value="ATP-DEPENDENT CLP PROTEASE PROTEOLYTIC SUBUNIT"/>
    <property type="match status" value="1"/>
</dbReference>
<dbReference type="AlphaFoldDB" id="A0A1V9R1V9"/>
<evidence type="ECO:0000256" key="6">
    <source>
        <dbReference type="RuleBase" id="RU003567"/>
    </source>
</evidence>
<gene>
    <name evidence="7" type="ORF">B6U60_03985</name>
</gene>
<evidence type="ECO:0000256" key="4">
    <source>
        <dbReference type="ARBA" id="ARBA00022801"/>
    </source>
</evidence>
<proteinExistence type="inferred from homology"/>
<evidence type="ECO:0000313" key="8">
    <source>
        <dbReference type="Proteomes" id="UP000192638"/>
    </source>
</evidence>
<evidence type="ECO:0000256" key="5">
    <source>
        <dbReference type="ARBA" id="ARBA00022825"/>
    </source>
</evidence>
<keyword evidence="3" id="KW-0645">Protease</keyword>
<dbReference type="GO" id="GO:0006515">
    <property type="term" value="P:protein quality control for misfolded or incompletely synthesized proteins"/>
    <property type="evidence" value="ECO:0007669"/>
    <property type="project" value="TreeGrafter"/>
</dbReference>
<keyword evidence="2" id="KW-0963">Cytoplasm</keyword>
<dbReference type="PRINTS" id="PR00127">
    <property type="entry name" value="CLPPROTEASEP"/>
</dbReference>
<dbReference type="InterPro" id="IPR023562">
    <property type="entry name" value="ClpP/TepA"/>
</dbReference>
<dbReference type="Proteomes" id="UP000192638">
    <property type="component" value="Unassembled WGS sequence"/>
</dbReference>
<dbReference type="Gene3D" id="3.90.226.10">
    <property type="entry name" value="2-enoyl-CoA Hydratase, Chain A, domain 1"/>
    <property type="match status" value="1"/>
</dbReference>
<dbReference type="GO" id="GO:0009368">
    <property type="term" value="C:endopeptidase Clp complex"/>
    <property type="evidence" value="ECO:0007669"/>
    <property type="project" value="TreeGrafter"/>
</dbReference>
<evidence type="ECO:0000256" key="2">
    <source>
        <dbReference type="ARBA" id="ARBA00022490"/>
    </source>
</evidence>
<dbReference type="EMBL" id="NBEB01000040">
    <property type="protein sequence ID" value="OQQ84469.1"/>
    <property type="molecule type" value="Genomic_DNA"/>
</dbReference>
<organism evidence="7 8">
    <name type="scientific">Ligilactobacillus salivarius</name>
    <dbReference type="NCBI Taxonomy" id="1624"/>
    <lineage>
        <taxon>Bacteria</taxon>
        <taxon>Bacillati</taxon>
        <taxon>Bacillota</taxon>
        <taxon>Bacilli</taxon>
        <taxon>Lactobacillales</taxon>
        <taxon>Lactobacillaceae</taxon>
        <taxon>Ligilactobacillus</taxon>
    </lineage>
</organism>
<dbReference type="SUPFAM" id="SSF52096">
    <property type="entry name" value="ClpP/crotonase"/>
    <property type="match status" value="1"/>
</dbReference>
<sequence length="247" mass="26910">MKINARGLIVDNSDKWIYDTFGMDCIVPADFDNAIESGEDLEIDINSNGGSVNAGSEIYTKLRAYKGKVTINITGLAASSASVIAMAGDQVNISPVGRIMIHNTTSGGVGDYHDMNKISDILKKANESLANAYESKTGISRDEILDMMDKETWLTADRAVELGFADSIMSGKNQEPELVASLGSPLPKAVIAKFKDLMDENEGLKKHASSVKFNIDETMLRNALDDAIKKYQESSKPKNQGFRAFLF</sequence>
<comment type="similarity">
    <text evidence="1 6">Belongs to the peptidase S14 family.</text>
</comment>
<dbReference type="RefSeq" id="WP_081530452.1">
    <property type="nucleotide sequence ID" value="NZ_NBEB01000040.1"/>
</dbReference>
<name>A0A1V9R1V9_9LACO</name>
<evidence type="ECO:0000313" key="7">
    <source>
        <dbReference type="EMBL" id="OQQ84469.1"/>
    </source>
</evidence>
<evidence type="ECO:0000256" key="1">
    <source>
        <dbReference type="ARBA" id="ARBA00007039"/>
    </source>
</evidence>
<evidence type="ECO:0000256" key="3">
    <source>
        <dbReference type="ARBA" id="ARBA00022670"/>
    </source>
</evidence>
<keyword evidence="5" id="KW-0720">Serine protease</keyword>
<dbReference type="InterPro" id="IPR029045">
    <property type="entry name" value="ClpP/crotonase-like_dom_sf"/>
</dbReference>
<accession>A0A1V9R1V9</accession>
<dbReference type="CDD" id="cd07016">
    <property type="entry name" value="S14_ClpP_1"/>
    <property type="match status" value="1"/>
</dbReference>
<protein>
    <recommendedName>
        <fullName evidence="6">ATP-dependent Clp protease proteolytic subunit</fullName>
    </recommendedName>
</protein>
<dbReference type="InterPro" id="IPR001907">
    <property type="entry name" value="ClpP"/>
</dbReference>
<comment type="caution">
    <text evidence="7">The sequence shown here is derived from an EMBL/GenBank/DDBJ whole genome shotgun (WGS) entry which is preliminary data.</text>
</comment>